<evidence type="ECO:0000256" key="2">
    <source>
        <dbReference type="ARBA" id="ARBA00022692"/>
    </source>
</evidence>
<evidence type="ECO:0000256" key="1">
    <source>
        <dbReference type="ARBA" id="ARBA00004141"/>
    </source>
</evidence>
<dbReference type="PANTHER" id="PTHR24064">
    <property type="entry name" value="SOLUTE CARRIER FAMILY 22 MEMBER"/>
    <property type="match status" value="1"/>
</dbReference>
<evidence type="ECO:0000256" key="6">
    <source>
        <dbReference type="SAM" id="SignalP"/>
    </source>
</evidence>
<dbReference type="AlphaFoldDB" id="A0A915DSD3"/>
<evidence type="ECO:0000256" key="5">
    <source>
        <dbReference type="SAM" id="Phobius"/>
    </source>
</evidence>
<reference evidence="9" key="1">
    <citation type="submission" date="2022-11" db="UniProtKB">
        <authorList>
            <consortium name="WormBaseParasite"/>
        </authorList>
    </citation>
    <scope>IDENTIFICATION</scope>
</reference>
<dbReference type="PROSITE" id="PS50850">
    <property type="entry name" value="MFS"/>
    <property type="match status" value="1"/>
</dbReference>
<feature type="signal peptide" evidence="6">
    <location>
        <begin position="1"/>
        <end position="16"/>
    </location>
</feature>
<feature type="transmembrane region" description="Helical" evidence="5">
    <location>
        <begin position="84"/>
        <end position="103"/>
    </location>
</feature>
<keyword evidence="6" id="KW-0732">Signal</keyword>
<dbReference type="WBParaSite" id="jg22421">
    <property type="protein sequence ID" value="jg22421"/>
    <property type="gene ID" value="jg22421"/>
</dbReference>
<sequence>MAIVWGLSAMPMMVSAFLVNDACVPSLNNSSLKCASQNGSLAQEFGLTGHKAVMVEYTTSAFLFGVVIGSTFLPFLSDKKGRRLVLLSSMTVIGLTGCGSAFASGIYSFIVLRFMQGIFFTGCSVTIGSWHMKVFL</sequence>
<protein>
    <submittedName>
        <fullName evidence="9">Major facilitator superfamily (MFS) profile domain-containing protein</fullName>
    </submittedName>
</protein>
<keyword evidence="3 5" id="KW-1133">Transmembrane helix</keyword>
<keyword evidence="8" id="KW-1185">Reference proteome</keyword>
<dbReference type="SUPFAM" id="SSF103473">
    <property type="entry name" value="MFS general substrate transporter"/>
    <property type="match status" value="1"/>
</dbReference>
<feature type="transmembrane region" description="Helical" evidence="5">
    <location>
        <begin position="109"/>
        <end position="130"/>
    </location>
</feature>
<accession>A0A915DSD3</accession>
<feature type="domain" description="Major facilitator superfamily (MFS) profile" evidence="7">
    <location>
        <begin position="1"/>
        <end position="136"/>
    </location>
</feature>
<evidence type="ECO:0000313" key="8">
    <source>
        <dbReference type="Proteomes" id="UP000887574"/>
    </source>
</evidence>
<proteinExistence type="predicted"/>
<dbReference type="Gene3D" id="1.20.1250.20">
    <property type="entry name" value="MFS general substrate transporter like domains"/>
    <property type="match status" value="1"/>
</dbReference>
<feature type="transmembrane region" description="Helical" evidence="5">
    <location>
        <begin position="57"/>
        <end position="77"/>
    </location>
</feature>
<comment type="subcellular location">
    <subcellularLocation>
        <location evidence="1">Membrane</location>
        <topology evidence="1">Multi-pass membrane protein</topology>
    </subcellularLocation>
</comment>
<keyword evidence="4 5" id="KW-0472">Membrane</keyword>
<dbReference type="InterPro" id="IPR011701">
    <property type="entry name" value="MFS"/>
</dbReference>
<organism evidence="8 9">
    <name type="scientific">Ditylenchus dipsaci</name>
    <dbReference type="NCBI Taxonomy" id="166011"/>
    <lineage>
        <taxon>Eukaryota</taxon>
        <taxon>Metazoa</taxon>
        <taxon>Ecdysozoa</taxon>
        <taxon>Nematoda</taxon>
        <taxon>Chromadorea</taxon>
        <taxon>Rhabditida</taxon>
        <taxon>Tylenchina</taxon>
        <taxon>Tylenchomorpha</taxon>
        <taxon>Sphaerularioidea</taxon>
        <taxon>Anguinidae</taxon>
        <taxon>Anguininae</taxon>
        <taxon>Ditylenchus</taxon>
    </lineage>
</organism>
<evidence type="ECO:0000313" key="9">
    <source>
        <dbReference type="WBParaSite" id="jg22421"/>
    </source>
</evidence>
<dbReference type="GO" id="GO:0022857">
    <property type="term" value="F:transmembrane transporter activity"/>
    <property type="evidence" value="ECO:0007669"/>
    <property type="project" value="InterPro"/>
</dbReference>
<keyword evidence="2 5" id="KW-0812">Transmembrane</keyword>
<dbReference type="InterPro" id="IPR020846">
    <property type="entry name" value="MFS_dom"/>
</dbReference>
<evidence type="ECO:0000256" key="3">
    <source>
        <dbReference type="ARBA" id="ARBA00022989"/>
    </source>
</evidence>
<dbReference type="InterPro" id="IPR036259">
    <property type="entry name" value="MFS_trans_sf"/>
</dbReference>
<evidence type="ECO:0000259" key="7">
    <source>
        <dbReference type="PROSITE" id="PS50850"/>
    </source>
</evidence>
<evidence type="ECO:0000256" key="4">
    <source>
        <dbReference type="ARBA" id="ARBA00023136"/>
    </source>
</evidence>
<feature type="chain" id="PRO_5037424977" evidence="6">
    <location>
        <begin position="17"/>
        <end position="136"/>
    </location>
</feature>
<dbReference type="Pfam" id="PF07690">
    <property type="entry name" value="MFS_1"/>
    <property type="match status" value="1"/>
</dbReference>
<dbReference type="GO" id="GO:0016020">
    <property type="term" value="C:membrane"/>
    <property type="evidence" value="ECO:0007669"/>
    <property type="project" value="UniProtKB-SubCell"/>
</dbReference>
<dbReference type="Proteomes" id="UP000887574">
    <property type="component" value="Unplaced"/>
</dbReference>
<name>A0A915DSD3_9BILA</name>